<dbReference type="GeneID" id="30157901"/>
<dbReference type="SUPFAM" id="SSF47923">
    <property type="entry name" value="Ypt/Rab-GAP domain of gyp1p"/>
    <property type="match status" value="2"/>
</dbReference>
<feature type="region of interest" description="Disordered" evidence="1">
    <location>
        <begin position="463"/>
        <end position="503"/>
    </location>
</feature>
<feature type="region of interest" description="Disordered" evidence="1">
    <location>
        <begin position="678"/>
        <end position="795"/>
    </location>
</feature>
<feature type="compositionally biased region" description="Basic and acidic residues" evidence="1">
    <location>
        <begin position="463"/>
        <end position="475"/>
    </location>
</feature>
<feature type="region of interest" description="Disordered" evidence="1">
    <location>
        <begin position="176"/>
        <end position="195"/>
    </location>
</feature>
<keyword evidence="4" id="KW-1185">Reference proteome</keyword>
<dbReference type="PANTHER" id="PTHR47219">
    <property type="entry name" value="RAB GTPASE-ACTIVATING PROTEIN 1-LIKE"/>
    <property type="match status" value="1"/>
</dbReference>
<dbReference type="PANTHER" id="PTHR47219:SF20">
    <property type="entry name" value="TBC1 DOMAIN FAMILY MEMBER 2B"/>
    <property type="match status" value="1"/>
</dbReference>
<feature type="domain" description="Rab-GAP TBC" evidence="2">
    <location>
        <begin position="886"/>
        <end position="1091"/>
    </location>
</feature>
<feature type="compositionally biased region" description="Low complexity" evidence="1">
    <location>
        <begin position="779"/>
        <end position="795"/>
    </location>
</feature>
<protein>
    <recommendedName>
        <fullName evidence="2">Rab-GAP TBC domain-containing protein</fullName>
    </recommendedName>
</protein>
<reference evidence="3 4" key="1">
    <citation type="submission" date="2016-06" db="EMBL/GenBank/DDBJ databases">
        <title>Evolution of pathogenesis and genome organization in the Tremellales.</title>
        <authorList>
            <person name="Cuomo C."/>
            <person name="Litvintseva A."/>
            <person name="Heitman J."/>
            <person name="Chen Y."/>
            <person name="Sun S."/>
            <person name="Springer D."/>
            <person name="Dromer F."/>
            <person name="Young S."/>
            <person name="Zeng Q."/>
            <person name="Chapman S."/>
            <person name="Gujja S."/>
            <person name="Saif S."/>
            <person name="Birren B."/>
        </authorList>
    </citation>
    <scope>NUCLEOTIDE SEQUENCE [LARGE SCALE GENOMIC DNA]</scope>
    <source>
        <strain evidence="3 4">CBS 6039</strain>
    </source>
</reference>
<evidence type="ECO:0000313" key="3">
    <source>
        <dbReference type="EMBL" id="ODN75451.1"/>
    </source>
</evidence>
<organism evidence="3 4">
    <name type="scientific">Cryptococcus amylolentus CBS 6039</name>
    <dbReference type="NCBI Taxonomy" id="1295533"/>
    <lineage>
        <taxon>Eukaryota</taxon>
        <taxon>Fungi</taxon>
        <taxon>Dikarya</taxon>
        <taxon>Basidiomycota</taxon>
        <taxon>Agaricomycotina</taxon>
        <taxon>Tremellomycetes</taxon>
        <taxon>Tremellales</taxon>
        <taxon>Cryptococcaceae</taxon>
        <taxon>Cryptococcus</taxon>
    </lineage>
</organism>
<dbReference type="Pfam" id="PF00566">
    <property type="entry name" value="RabGAP-TBC"/>
    <property type="match status" value="1"/>
</dbReference>
<dbReference type="GO" id="GO:0005096">
    <property type="term" value="F:GTPase activator activity"/>
    <property type="evidence" value="ECO:0007669"/>
    <property type="project" value="TreeGrafter"/>
</dbReference>
<dbReference type="OrthoDB" id="294251at2759"/>
<accession>A0A1E3HJ60</accession>
<dbReference type="EMBL" id="AWGJ01000010">
    <property type="protein sequence ID" value="ODN75451.1"/>
    <property type="molecule type" value="Genomic_DNA"/>
</dbReference>
<dbReference type="RefSeq" id="XP_018991101.1">
    <property type="nucleotide sequence ID" value="XM_019141126.1"/>
</dbReference>
<feature type="region of interest" description="Disordered" evidence="1">
    <location>
        <begin position="229"/>
        <end position="249"/>
    </location>
</feature>
<feature type="compositionally biased region" description="Polar residues" evidence="1">
    <location>
        <begin position="72"/>
        <end position="85"/>
    </location>
</feature>
<sequence length="1168" mass="126511">MDDAPHPLVPPRRPALPRLHTNPPHSPTIPSPHRPHAATISTTRPTQRRGGSSEAELLGVQSRQSQPRRHGSSSAKLTSPSQASHSPFFDDHDDHQTPRSYRPSLRQTESTALKGLDGYLDSLDRNELAVVETRFDLMTDEEIRLYLQSHEDAPDESEPPVDVSDSALEFGQLPSQEKPDLFGAQSPLFPPSPPPVRVRALAHDHPLRILSRVVKELKEVIDRLEDENDSLREAQSRKRSSSSKAADQISIHDNLNEAIATSLTSASSLRHIPEQSMSNTKSLSSTIAPSPSTSSRRRPLSPASGLSVPAPSASSDGLEEEDKVISGTTSRENQKSWASGLWVWSNKKPIKSRKGSISSLASTYPTSSDFGAPAQANAAAGSNDDEIWHKGDGNNTPSFTAIFLATVSNQTRHNHDKLMASQRILTPDPSSILVSTKIPANSLVACLAHSLVNTARDEGIAIKEPVGRRRSRDASRSQTVSTANHVPISVNGTDPTGDGRQYGDGALAVTASLGRSLLSSVAGATMRGSKNMVGSGSDEPRPSLRSRGSSSRGHPSAVASPAVVQHTTMDSPPSAETPLPSVELSSIVPDESRPPTVLLSRENIGSFFQANKMAKQKIATASRFRSEEPPLTDRYGFIYDIQHAKMLKEASAAGTPAPMSLNGTIPKADQEEEGWIAKQRRGSHGSHKSARSILSHEEGHSSRLASPRPSADSTLPGVQSSTPDRSTPADSRSRSSTFANHSRHRSGTLNLNPSPARPVTGKDQLTVSARGSTSLRLNVSPVAPSSAGAPPLSASLSQPIGNDELASASASRVTVSSLLDRLTELHDRQQKERIAEWDAFLKKRNKRRTGDKDQRWTAGLIGVGQMGLSNQGQEDFRSFARLVRKGLPLKYRGEIWAGKLVAFFTAHDANMTAECSGAKDLMVPGEYSEILAVHKDFESPVLADIEKDVSRTFPGNVFFGGDGPGVGKLRRVLVAYSWYNSAVGYCQGMNMLAATLLLTLTDEEQAFWALVCMIDKALPSNYFSSSLIGSRADQLVLSQIVAQILPKIHNHFQQLGVDLASITFGWFLSLFTDCLPVETLFRVWDIFFVEGHDSIFRVAVAILKLNEVEICACENVGDLFTFISSMTSRLWAADKLIALQNSYKTVIKHVDLVARCEKAVEALENGEV</sequence>
<feature type="region of interest" description="Disordered" evidence="1">
    <location>
        <begin position="1"/>
        <end position="109"/>
    </location>
</feature>
<evidence type="ECO:0000256" key="1">
    <source>
        <dbReference type="SAM" id="MobiDB-lite"/>
    </source>
</evidence>
<dbReference type="PROSITE" id="PS50086">
    <property type="entry name" value="TBC_RABGAP"/>
    <property type="match status" value="1"/>
</dbReference>
<evidence type="ECO:0000259" key="2">
    <source>
        <dbReference type="PROSITE" id="PS50086"/>
    </source>
</evidence>
<feature type="compositionally biased region" description="Basic residues" evidence="1">
    <location>
        <begin position="678"/>
        <end position="690"/>
    </location>
</feature>
<name>A0A1E3HJ60_9TREE</name>
<dbReference type="Gene3D" id="1.10.472.80">
    <property type="entry name" value="Ypt/Rab-GAP domain of gyp1p, domain 3"/>
    <property type="match status" value="1"/>
</dbReference>
<proteinExistence type="predicted"/>
<dbReference type="InterPro" id="IPR000195">
    <property type="entry name" value="Rab-GAP-TBC_dom"/>
</dbReference>
<dbReference type="GO" id="GO:0031267">
    <property type="term" value="F:small GTPase binding"/>
    <property type="evidence" value="ECO:0007669"/>
    <property type="project" value="TreeGrafter"/>
</dbReference>
<dbReference type="InterPro" id="IPR050302">
    <property type="entry name" value="Rab_GAP_TBC_domain"/>
</dbReference>
<feature type="compositionally biased region" description="Low complexity" evidence="1">
    <location>
        <begin position="282"/>
        <end position="307"/>
    </location>
</feature>
<feature type="compositionally biased region" description="Polar residues" evidence="1">
    <location>
        <begin position="711"/>
        <end position="740"/>
    </location>
</feature>
<dbReference type="FunFam" id="1.10.8.270:FF:000026">
    <property type="entry name" value="TBC (Tre-2/Bub2/Cdc16) domain family"/>
    <property type="match status" value="1"/>
</dbReference>
<dbReference type="STRING" id="1295533.A0A1E3HJ60"/>
<feature type="region of interest" description="Disordered" evidence="1">
    <location>
        <begin position="271"/>
        <end position="331"/>
    </location>
</feature>
<dbReference type="AlphaFoldDB" id="A0A1E3HJ60"/>
<gene>
    <name evidence="3" type="ORF">L202_06592</name>
</gene>
<evidence type="ECO:0000313" key="4">
    <source>
        <dbReference type="Proteomes" id="UP000094065"/>
    </source>
</evidence>
<dbReference type="Gene3D" id="1.10.8.270">
    <property type="entry name" value="putative rabgap domain of human tbc1 domain family member 14 like domains"/>
    <property type="match status" value="1"/>
</dbReference>
<dbReference type="SMART" id="SM00164">
    <property type="entry name" value="TBC"/>
    <property type="match status" value="1"/>
</dbReference>
<feature type="compositionally biased region" description="Polar residues" evidence="1">
    <location>
        <begin position="763"/>
        <end position="777"/>
    </location>
</feature>
<dbReference type="InterPro" id="IPR035969">
    <property type="entry name" value="Rab-GAP_TBC_sf"/>
</dbReference>
<feature type="compositionally biased region" description="Polar residues" evidence="1">
    <location>
        <begin position="476"/>
        <end position="494"/>
    </location>
</feature>
<dbReference type="Proteomes" id="UP000094065">
    <property type="component" value="Unassembled WGS sequence"/>
</dbReference>
<feature type="compositionally biased region" description="Low complexity" evidence="1">
    <location>
        <begin position="543"/>
        <end position="556"/>
    </location>
</feature>
<feature type="region of interest" description="Disordered" evidence="1">
    <location>
        <begin position="525"/>
        <end position="594"/>
    </location>
</feature>
<feature type="compositionally biased region" description="Basic and acidic residues" evidence="1">
    <location>
        <begin position="88"/>
        <end position="97"/>
    </location>
</feature>
<comment type="caution">
    <text evidence="3">The sequence shown here is derived from an EMBL/GenBank/DDBJ whole genome shotgun (WGS) entry which is preliminary data.</text>
</comment>